<proteinExistence type="predicted"/>
<evidence type="ECO:0000313" key="2">
    <source>
        <dbReference type="Proteomes" id="UP000308600"/>
    </source>
</evidence>
<organism evidence="1 2">
    <name type="scientific">Pluteus cervinus</name>
    <dbReference type="NCBI Taxonomy" id="181527"/>
    <lineage>
        <taxon>Eukaryota</taxon>
        <taxon>Fungi</taxon>
        <taxon>Dikarya</taxon>
        <taxon>Basidiomycota</taxon>
        <taxon>Agaricomycotina</taxon>
        <taxon>Agaricomycetes</taxon>
        <taxon>Agaricomycetidae</taxon>
        <taxon>Agaricales</taxon>
        <taxon>Pluteineae</taxon>
        <taxon>Pluteaceae</taxon>
        <taxon>Pluteus</taxon>
    </lineage>
</organism>
<sequence>MKFTGILASLALVALPASATSVSVAFDTTYDNASGSLTSVACSDGANGLITRGFTTFGSLNAFPNIGAAGVVEGWNSQNCGTCWQLTFGSNSINVLAIDHAGSGSFNLALAAMNTLTNGQAQQLGRITADATLVAASNCGL</sequence>
<reference evidence="1 2" key="1">
    <citation type="journal article" date="2019" name="Nat. Ecol. Evol.">
        <title>Megaphylogeny resolves global patterns of mushroom evolution.</title>
        <authorList>
            <person name="Varga T."/>
            <person name="Krizsan K."/>
            <person name="Foldi C."/>
            <person name="Dima B."/>
            <person name="Sanchez-Garcia M."/>
            <person name="Sanchez-Ramirez S."/>
            <person name="Szollosi G.J."/>
            <person name="Szarkandi J.G."/>
            <person name="Papp V."/>
            <person name="Albert L."/>
            <person name="Andreopoulos W."/>
            <person name="Angelini C."/>
            <person name="Antonin V."/>
            <person name="Barry K.W."/>
            <person name="Bougher N.L."/>
            <person name="Buchanan P."/>
            <person name="Buyck B."/>
            <person name="Bense V."/>
            <person name="Catcheside P."/>
            <person name="Chovatia M."/>
            <person name="Cooper J."/>
            <person name="Damon W."/>
            <person name="Desjardin D."/>
            <person name="Finy P."/>
            <person name="Geml J."/>
            <person name="Haridas S."/>
            <person name="Hughes K."/>
            <person name="Justo A."/>
            <person name="Karasinski D."/>
            <person name="Kautmanova I."/>
            <person name="Kiss B."/>
            <person name="Kocsube S."/>
            <person name="Kotiranta H."/>
            <person name="LaButti K.M."/>
            <person name="Lechner B.E."/>
            <person name="Liimatainen K."/>
            <person name="Lipzen A."/>
            <person name="Lukacs Z."/>
            <person name="Mihaltcheva S."/>
            <person name="Morgado L.N."/>
            <person name="Niskanen T."/>
            <person name="Noordeloos M.E."/>
            <person name="Ohm R.A."/>
            <person name="Ortiz-Santana B."/>
            <person name="Ovrebo C."/>
            <person name="Racz N."/>
            <person name="Riley R."/>
            <person name="Savchenko A."/>
            <person name="Shiryaev A."/>
            <person name="Soop K."/>
            <person name="Spirin V."/>
            <person name="Szebenyi C."/>
            <person name="Tomsovsky M."/>
            <person name="Tulloss R.E."/>
            <person name="Uehling J."/>
            <person name="Grigoriev I.V."/>
            <person name="Vagvolgyi C."/>
            <person name="Papp T."/>
            <person name="Martin F.M."/>
            <person name="Miettinen O."/>
            <person name="Hibbett D.S."/>
            <person name="Nagy L.G."/>
        </authorList>
    </citation>
    <scope>NUCLEOTIDE SEQUENCE [LARGE SCALE GENOMIC DNA]</scope>
    <source>
        <strain evidence="1 2">NL-1719</strain>
    </source>
</reference>
<evidence type="ECO:0000313" key="1">
    <source>
        <dbReference type="EMBL" id="TFK65389.1"/>
    </source>
</evidence>
<keyword evidence="2" id="KW-1185">Reference proteome</keyword>
<dbReference type="EMBL" id="ML208438">
    <property type="protein sequence ID" value="TFK65389.1"/>
    <property type="molecule type" value="Genomic_DNA"/>
</dbReference>
<name>A0ACD3AJJ8_9AGAR</name>
<protein>
    <submittedName>
        <fullName evidence="1">Cerato-platanin</fullName>
    </submittedName>
</protein>
<accession>A0ACD3AJJ8</accession>
<gene>
    <name evidence="1" type="ORF">BDN72DRAFT_202958</name>
</gene>
<dbReference type="Proteomes" id="UP000308600">
    <property type="component" value="Unassembled WGS sequence"/>
</dbReference>